<sequence>MIKCLVLEIELNGTLTISYSIKYFQCKYDVVQVRNSIPLMLRTCRGASSLEGAGAVLV</sequence>
<reference evidence="1" key="1">
    <citation type="submission" date="2018-02" db="EMBL/GenBank/DDBJ databases">
        <title>Rhizophora mucronata_Transcriptome.</title>
        <authorList>
            <person name="Meera S.P."/>
            <person name="Sreeshan A."/>
            <person name="Augustine A."/>
        </authorList>
    </citation>
    <scope>NUCLEOTIDE SEQUENCE</scope>
    <source>
        <tissue evidence="1">Leaf</tissue>
    </source>
</reference>
<evidence type="ECO:0000313" key="1">
    <source>
        <dbReference type="EMBL" id="MBW84231.1"/>
    </source>
</evidence>
<accession>A0A2P2ISN5</accession>
<proteinExistence type="predicted"/>
<protein>
    <submittedName>
        <fullName evidence="1">Uncharacterized protein</fullName>
    </submittedName>
</protein>
<name>A0A2P2ISN5_RHIMU</name>
<dbReference type="AlphaFoldDB" id="A0A2P2ISN5"/>
<organism evidence="1">
    <name type="scientific">Rhizophora mucronata</name>
    <name type="common">Asiatic mangrove</name>
    <dbReference type="NCBI Taxonomy" id="61149"/>
    <lineage>
        <taxon>Eukaryota</taxon>
        <taxon>Viridiplantae</taxon>
        <taxon>Streptophyta</taxon>
        <taxon>Embryophyta</taxon>
        <taxon>Tracheophyta</taxon>
        <taxon>Spermatophyta</taxon>
        <taxon>Magnoliopsida</taxon>
        <taxon>eudicotyledons</taxon>
        <taxon>Gunneridae</taxon>
        <taxon>Pentapetalae</taxon>
        <taxon>rosids</taxon>
        <taxon>fabids</taxon>
        <taxon>Malpighiales</taxon>
        <taxon>Rhizophoraceae</taxon>
        <taxon>Rhizophora</taxon>
    </lineage>
</organism>
<dbReference type="EMBL" id="GGEC01003748">
    <property type="protein sequence ID" value="MBW84231.1"/>
    <property type="molecule type" value="Transcribed_RNA"/>
</dbReference>